<sequence length="454" mass="46878">MSAPLSARARRLGLAGAAALLLFVPACSSDGGSSSGGQPPSEVAATAPVAAAPTGLVESPVAVPPGLGDAPFDTPRQVLTPPGWTVSVWARVPEARLETWAPDGSLLVSLPGSGEVTRLVPGANGAPPQRSTLASGLTQPHGMAFDGSTLYVAESDKITAFDYRDGAATGKRVVVPNLPDEKSPDLKGAYAHALKTVVVGPDKSLYVSVGSTANVSPQDREATPQRAAILRVPPGSSTPEVFARGVRNGTGLAFAPDGKLWTAVNNRDNIPWPWPGPQFGQVLPDYVDDHPPEELAALTPGRDLGWPYCNPEPDTQPGTPDSPMRSADLPFTRDAETNADGSKLDCSALPPLEQTFGAHSAPLGLAFADLPGLGSGAVAGVHGSWNRQAPRAPEVSFFPWNGGRMSDQQTLVGGFQASDGSRFGRPVAAVPGPDGALYVSDDEAGAIYRVARSS</sequence>
<dbReference type="InterPro" id="IPR054539">
    <property type="entry name" value="Beta-prop_PDH"/>
</dbReference>
<organism evidence="4 5">
    <name type="scientific">Actinomycetospora termitidis</name>
    <dbReference type="NCBI Taxonomy" id="3053470"/>
    <lineage>
        <taxon>Bacteria</taxon>
        <taxon>Bacillati</taxon>
        <taxon>Actinomycetota</taxon>
        <taxon>Actinomycetes</taxon>
        <taxon>Pseudonocardiales</taxon>
        <taxon>Pseudonocardiaceae</taxon>
        <taxon>Actinomycetospora</taxon>
    </lineage>
</organism>
<comment type="caution">
    <text evidence="4">The sequence shown here is derived from an EMBL/GenBank/DDBJ whole genome shotgun (WGS) entry which is preliminary data.</text>
</comment>
<proteinExistence type="predicted"/>
<dbReference type="InterPro" id="IPR011041">
    <property type="entry name" value="Quinoprot_gluc/sorb_DH_b-prop"/>
</dbReference>
<dbReference type="EMBL" id="JASVWF010000002">
    <property type="protein sequence ID" value="MDL5156599.1"/>
    <property type="molecule type" value="Genomic_DNA"/>
</dbReference>
<protein>
    <submittedName>
        <fullName evidence="4">PQQ-dependent sugar dehydrogenase</fullName>
    </submittedName>
</protein>
<dbReference type="InterPro" id="IPR011042">
    <property type="entry name" value="6-blade_b-propeller_TolB-like"/>
</dbReference>
<gene>
    <name evidence="4" type="ORF">QRT03_11560</name>
</gene>
<dbReference type="PANTHER" id="PTHR33546:SF1">
    <property type="entry name" value="LARGE, MULTIFUNCTIONAL SECRETED PROTEIN"/>
    <property type="match status" value="1"/>
</dbReference>
<keyword evidence="2" id="KW-0732">Signal</keyword>
<accession>A0ABT7M8S9</accession>
<dbReference type="SUPFAM" id="SSF50952">
    <property type="entry name" value="Soluble quinoprotein glucose dehydrogenase"/>
    <property type="match status" value="1"/>
</dbReference>
<dbReference type="Pfam" id="PF22807">
    <property type="entry name" value="TrAA12"/>
    <property type="match status" value="1"/>
</dbReference>
<evidence type="ECO:0000256" key="2">
    <source>
        <dbReference type="SAM" id="SignalP"/>
    </source>
</evidence>
<dbReference type="Gene3D" id="2.120.10.30">
    <property type="entry name" value="TolB, C-terminal domain"/>
    <property type="match status" value="1"/>
</dbReference>
<feature type="domain" description="Pyrroloquinoline quinone-dependent pyranose dehydrogenase beta-propeller" evidence="3">
    <location>
        <begin position="81"/>
        <end position="452"/>
    </location>
</feature>
<dbReference type="RefSeq" id="WP_286052903.1">
    <property type="nucleotide sequence ID" value="NZ_JASVWF010000002.1"/>
</dbReference>
<feature type="region of interest" description="Disordered" evidence="1">
    <location>
        <begin position="310"/>
        <end position="329"/>
    </location>
</feature>
<evidence type="ECO:0000259" key="3">
    <source>
        <dbReference type="Pfam" id="PF22807"/>
    </source>
</evidence>
<feature type="signal peptide" evidence="2">
    <location>
        <begin position="1"/>
        <end position="28"/>
    </location>
</feature>
<keyword evidence="5" id="KW-1185">Reference proteome</keyword>
<name>A0ABT7M8S9_9PSEU</name>
<evidence type="ECO:0000256" key="1">
    <source>
        <dbReference type="SAM" id="MobiDB-lite"/>
    </source>
</evidence>
<reference evidence="4 5" key="1">
    <citation type="submission" date="2023-06" db="EMBL/GenBank/DDBJ databases">
        <title>Actinomycetospora Odt1-22.</title>
        <authorList>
            <person name="Supong K."/>
        </authorList>
    </citation>
    <scope>NUCLEOTIDE SEQUENCE [LARGE SCALE GENOMIC DNA]</scope>
    <source>
        <strain evidence="4 5">Odt1-22</strain>
    </source>
</reference>
<evidence type="ECO:0000313" key="5">
    <source>
        <dbReference type="Proteomes" id="UP001231924"/>
    </source>
</evidence>
<feature type="chain" id="PRO_5045369481" evidence="2">
    <location>
        <begin position="29"/>
        <end position="454"/>
    </location>
</feature>
<dbReference type="PANTHER" id="PTHR33546">
    <property type="entry name" value="LARGE, MULTIFUNCTIONAL SECRETED PROTEIN-RELATED"/>
    <property type="match status" value="1"/>
</dbReference>
<evidence type="ECO:0000313" key="4">
    <source>
        <dbReference type="EMBL" id="MDL5156599.1"/>
    </source>
</evidence>
<dbReference type="Proteomes" id="UP001231924">
    <property type="component" value="Unassembled WGS sequence"/>
</dbReference>